<evidence type="ECO:0000256" key="4">
    <source>
        <dbReference type="ARBA" id="ARBA00022801"/>
    </source>
</evidence>
<evidence type="ECO:0000256" key="12">
    <source>
        <dbReference type="ARBA" id="ARBA00044550"/>
    </source>
</evidence>
<dbReference type="PROSITE" id="PS51192">
    <property type="entry name" value="HELICASE_ATP_BIND_1"/>
    <property type="match status" value="1"/>
</dbReference>
<dbReference type="PANTHER" id="PTHR13710:SF105">
    <property type="entry name" value="ATP-DEPENDENT DNA HELICASE Q1"/>
    <property type="match status" value="1"/>
</dbReference>
<evidence type="ECO:0000256" key="6">
    <source>
        <dbReference type="ARBA" id="ARBA00022840"/>
    </source>
</evidence>
<dbReference type="InterPro" id="IPR036388">
    <property type="entry name" value="WH-like_DNA-bd_sf"/>
</dbReference>
<dbReference type="Gene3D" id="3.40.50.300">
    <property type="entry name" value="P-loop containing nucleotide triphosphate hydrolases"/>
    <property type="match status" value="2"/>
</dbReference>
<dbReference type="GO" id="GO:0005524">
    <property type="term" value="F:ATP binding"/>
    <property type="evidence" value="ECO:0007669"/>
    <property type="project" value="UniProtKB-KW"/>
</dbReference>
<dbReference type="PROSITE" id="PS51194">
    <property type="entry name" value="HELICASE_CTER"/>
    <property type="match status" value="1"/>
</dbReference>
<dbReference type="SUPFAM" id="SSF52540">
    <property type="entry name" value="P-loop containing nucleoside triphosphate hydrolases"/>
    <property type="match status" value="1"/>
</dbReference>
<dbReference type="InterPro" id="IPR002464">
    <property type="entry name" value="DNA/RNA_helicase_DEAH_CS"/>
</dbReference>
<dbReference type="GO" id="GO:0030894">
    <property type="term" value="C:replisome"/>
    <property type="evidence" value="ECO:0007669"/>
    <property type="project" value="TreeGrafter"/>
</dbReference>
<dbReference type="Pfam" id="PF16124">
    <property type="entry name" value="RecQ_Zn_bind"/>
    <property type="match status" value="1"/>
</dbReference>
<evidence type="ECO:0000256" key="3">
    <source>
        <dbReference type="ARBA" id="ARBA00022741"/>
    </source>
</evidence>
<name>A0A6H1UGH3_9GAMM</name>
<dbReference type="GO" id="GO:0006281">
    <property type="term" value="P:DNA repair"/>
    <property type="evidence" value="ECO:0007669"/>
    <property type="project" value="TreeGrafter"/>
</dbReference>
<comment type="catalytic activity">
    <reaction evidence="9">
        <text>Couples ATP hydrolysis with the unwinding of duplex DNA by translocating in the 3'-5' direction.</text>
        <dbReference type="EC" id="5.6.2.4"/>
    </reaction>
</comment>
<evidence type="ECO:0000256" key="8">
    <source>
        <dbReference type="ARBA" id="ARBA00023235"/>
    </source>
</evidence>
<dbReference type="InterPro" id="IPR011545">
    <property type="entry name" value="DEAD/DEAH_box_helicase_dom"/>
</dbReference>
<accession>A0A6H1UGH3</accession>
<keyword evidence="4" id="KW-0378">Hydrolase</keyword>
<keyword evidence="16" id="KW-1185">Reference proteome</keyword>
<feature type="domain" description="Helicase ATP-binding" evidence="13">
    <location>
        <begin position="23"/>
        <end position="191"/>
    </location>
</feature>
<gene>
    <name evidence="15" type="ORF">HER31_12815</name>
</gene>
<dbReference type="Pfam" id="PF00271">
    <property type="entry name" value="Helicase_C"/>
    <property type="match status" value="1"/>
</dbReference>
<dbReference type="PROSITE" id="PS00690">
    <property type="entry name" value="DEAH_ATP_HELICASE"/>
    <property type="match status" value="1"/>
</dbReference>
<dbReference type="RefSeq" id="WP_168660959.1">
    <property type="nucleotide sequence ID" value="NZ_CP051180.1"/>
</dbReference>
<keyword evidence="8" id="KW-0413">Isomerase</keyword>
<sequence length="636" mass="71230">MPHSLLQQHFGFSEFRPGQQQTIEHLLAGRSAAAIFPTGSGKSLCYQLPALALPNLTLVISPLLALMQDQLAFLHSKGIPAATIDSTQSYEQSQQVMRQVRDGEIKILMISVERLKNERFRNFIGQIPISLLVVDEAHCISEWGHNFRPDYLKLPHYRQSLNIERVLLLTATATPQVIDDMAAKFAIDPSCITATGFYRCNLDLGVEAVSPEQRLPYLQQHLDSRREQPAIVYVTQQQSAEQVATALKQTGHHVAAYHAGLEHPLRMRIQQQFMAGELAVIVATIAFGMGVDKADIRHVIHYDLPKSIENYSQEIGRAGRDGQRSECLVLANQANRSVLENFIYGDTPEQDSIARVLTEVSQAGPQWELMANQLSASSNVRPLPLRTLLVYLEMAGLIESKYSYYAEVKFKLKVTETELANRFQGERKHFVEALFASCQKARIWWQVDFEALYQGYGAERSRALTALDYFEQQGLIELQTKQMTEVYQVQQPLPPLEPVLQQLVQQFASKEHSEVGRIEQMLALLQTPECLSHALADYFGDSAAPQQCGHCSACRGDVATLAAVATPPMASPEQIAQWLAPLQQALVQHGWAYTPRIGARFLTGLPSPWLTKVKARQMPGYGQQEQQPFAQLEAQC</sequence>
<keyword evidence="3" id="KW-0547">Nucleotide-binding</keyword>
<protein>
    <recommendedName>
        <fullName evidence="11">ATP-dependent DNA helicase RecQ</fullName>
        <ecNumber evidence="10">5.6.2.4</ecNumber>
    </recommendedName>
    <alternativeName>
        <fullName evidence="12">DNA 3'-5' helicase RecQ</fullName>
    </alternativeName>
</protein>
<keyword evidence="2" id="KW-0479">Metal-binding</keyword>
<dbReference type="EMBL" id="CP051180">
    <property type="protein sequence ID" value="QIZ77700.1"/>
    <property type="molecule type" value="Genomic_DNA"/>
</dbReference>
<evidence type="ECO:0000256" key="5">
    <source>
        <dbReference type="ARBA" id="ARBA00022806"/>
    </source>
</evidence>
<evidence type="ECO:0000259" key="13">
    <source>
        <dbReference type="PROSITE" id="PS51192"/>
    </source>
</evidence>
<evidence type="ECO:0000313" key="15">
    <source>
        <dbReference type="EMBL" id="QIZ77700.1"/>
    </source>
</evidence>
<dbReference type="GO" id="GO:0005737">
    <property type="term" value="C:cytoplasm"/>
    <property type="evidence" value="ECO:0007669"/>
    <property type="project" value="TreeGrafter"/>
</dbReference>
<keyword evidence="7" id="KW-0238">DNA-binding</keyword>
<dbReference type="InterPro" id="IPR004589">
    <property type="entry name" value="DNA_helicase_ATP-dep_RecQ"/>
</dbReference>
<dbReference type="GO" id="GO:0009378">
    <property type="term" value="F:four-way junction helicase activity"/>
    <property type="evidence" value="ECO:0007669"/>
    <property type="project" value="TreeGrafter"/>
</dbReference>
<evidence type="ECO:0000256" key="11">
    <source>
        <dbReference type="ARBA" id="ARBA00044535"/>
    </source>
</evidence>
<evidence type="ECO:0000256" key="2">
    <source>
        <dbReference type="ARBA" id="ARBA00022723"/>
    </source>
</evidence>
<dbReference type="GO" id="GO:0006310">
    <property type="term" value="P:DNA recombination"/>
    <property type="evidence" value="ECO:0007669"/>
    <property type="project" value="InterPro"/>
</dbReference>
<evidence type="ECO:0000256" key="9">
    <source>
        <dbReference type="ARBA" id="ARBA00034617"/>
    </source>
</evidence>
<dbReference type="InterPro" id="IPR027417">
    <property type="entry name" value="P-loop_NTPase"/>
</dbReference>
<dbReference type="AlphaFoldDB" id="A0A6H1UGH3"/>
<dbReference type="Gene3D" id="1.10.10.10">
    <property type="entry name" value="Winged helix-like DNA-binding domain superfamily/Winged helix DNA-binding domain"/>
    <property type="match status" value="1"/>
</dbReference>
<dbReference type="Pfam" id="PF00270">
    <property type="entry name" value="DEAD"/>
    <property type="match status" value="1"/>
</dbReference>
<evidence type="ECO:0000259" key="14">
    <source>
        <dbReference type="PROSITE" id="PS51194"/>
    </source>
</evidence>
<dbReference type="EC" id="5.6.2.4" evidence="10"/>
<keyword evidence="5 15" id="KW-0347">Helicase</keyword>
<evidence type="ECO:0000256" key="1">
    <source>
        <dbReference type="ARBA" id="ARBA00005446"/>
    </source>
</evidence>
<evidence type="ECO:0000256" key="10">
    <source>
        <dbReference type="ARBA" id="ARBA00034808"/>
    </source>
</evidence>
<keyword evidence="6" id="KW-0067">ATP-binding</keyword>
<dbReference type="InterPro" id="IPR001650">
    <property type="entry name" value="Helicase_C-like"/>
</dbReference>
<dbReference type="PANTHER" id="PTHR13710">
    <property type="entry name" value="DNA HELICASE RECQ FAMILY MEMBER"/>
    <property type="match status" value="1"/>
</dbReference>
<evidence type="ECO:0000256" key="7">
    <source>
        <dbReference type="ARBA" id="ARBA00023125"/>
    </source>
</evidence>
<dbReference type="InterPro" id="IPR014001">
    <property type="entry name" value="Helicase_ATP-bd"/>
</dbReference>
<evidence type="ECO:0000313" key="16">
    <source>
        <dbReference type="Proteomes" id="UP000501602"/>
    </source>
</evidence>
<dbReference type="CDD" id="cd18018">
    <property type="entry name" value="DEXHc_RecQ4-like"/>
    <property type="match status" value="1"/>
</dbReference>
<dbReference type="GO" id="GO:0043590">
    <property type="term" value="C:bacterial nucleoid"/>
    <property type="evidence" value="ECO:0007669"/>
    <property type="project" value="TreeGrafter"/>
</dbReference>
<dbReference type="InterPro" id="IPR032284">
    <property type="entry name" value="RecQ_Zn-bd"/>
</dbReference>
<comment type="similarity">
    <text evidence="1">Belongs to the helicase family. RecQ subfamily.</text>
</comment>
<dbReference type="SMART" id="SM00490">
    <property type="entry name" value="HELICc"/>
    <property type="match status" value="1"/>
</dbReference>
<dbReference type="GO" id="GO:0016787">
    <property type="term" value="F:hydrolase activity"/>
    <property type="evidence" value="ECO:0007669"/>
    <property type="project" value="UniProtKB-KW"/>
</dbReference>
<organism evidence="15 16">
    <name type="scientific">Ferrimonas lipolytica</name>
    <dbReference type="NCBI Taxonomy" id="2724191"/>
    <lineage>
        <taxon>Bacteria</taxon>
        <taxon>Pseudomonadati</taxon>
        <taxon>Pseudomonadota</taxon>
        <taxon>Gammaproteobacteria</taxon>
        <taxon>Alteromonadales</taxon>
        <taxon>Ferrimonadaceae</taxon>
        <taxon>Ferrimonas</taxon>
    </lineage>
</organism>
<feature type="domain" description="Helicase C-terminal" evidence="14">
    <location>
        <begin position="217"/>
        <end position="361"/>
    </location>
</feature>
<dbReference type="KEGG" id="fes:HER31_12815"/>
<dbReference type="GO" id="GO:0003677">
    <property type="term" value="F:DNA binding"/>
    <property type="evidence" value="ECO:0007669"/>
    <property type="project" value="UniProtKB-KW"/>
</dbReference>
<dbReference type="GO" id="GO:0043138">
    <property type="term" value="F:3'-5' DNA helicase activity"/>
    <property type="evidence" value="ECO:0007669"/>
    <property type="project" value="UniProtKB-EC"/>
</dbReference>
<dbReference type="Proteomes" id="UP000501602">
    <property type="component" value="Chromosome"/>
</dbReference>
<dbReference type="SMART" id="SM00487">
    <property type="entry name" value="DEXDc"/>
    <property type="match status" value="1"/>
</dbReference>
<dbReference type="NCBIfam" id="TIGR00614">
    <property type="entry name" value="recQ_fam"/>
    <property type="match status" value="1"/>
</dbReference>
<proteinExistence type="inferred from homology"/>
<reference evidence="15 16" key="1">
    <citation type="submission" date="2020-04" db="EMBL/GenBank/DDBJ databases">
        <title>Ferrimonas sp. S7 isolated from sea water.</title>
        <authorList>
            <person name="Bae S.S."/>
            <person name="Baek K."/>
        </authorList>
    </citation>
    <scope>NUCLEOTIDE SEQUENCE [LARGE SCALE GENOMIC DNA]</scope>
    <source>
        <strain evidence="15 16">S7</strain>
    </source>
</reference>
<dbReference type="GO" id="GO:0046872">
    <property type="term" value="F:metal ion binding"/>
    <property type="evidence" value="ECO:0007669"/>
    <property type="project" value="UniProtKB-KW"/>
</dbReference>